<evidence type="ECO:0000256" key="1">
    <source>
        <dbReference type="ARBA" id="ARBA00004496"/>
    </source>
</evidence>
<evidence type="ECO:0000256" key="6">
    <source>
        <dbReference type="ARBA" id="ARBA00022679"/>
    </source>
</evidence>
<dbReference type="InterPro" id="IPR029028">
    <property type="entry name" value="Alpha/beta_knot_MTases"/>
</dbReference>
<dbReference type="InterPro" id="IPR006700">
    <property type="entry name" value="RsmE"/>
</dbReference>
<name>A0ABY8L321_9FLAO</name>
<evidence type="ECO:0000256" key="10">
    <source>
        <dbReference type="PIRNR" id="PIRNR015601"/>
    </source>
</evidence>
<evidence type="ECO:0000256" key="5">
    <source>
        <dbReference type="ARBA" id="ARBA00022603"/>
    </source>
</evidence>
<evidence type="ECO:0000256" key="3">
    <source>
        <dbReference type="ARBA" id="ARBA00022490"/>
    </source>
</evidence>
<dbReference type="CDD" id="cd18084">
    <property type="entry name" value="RsmE-like"/>
    <property type="match status" value="1"/>
</dbReference>
<keyword evidence="3 10" id="KW-0963">Cytoplasm</keyword>
<comment type="similarity">
    <text evidence="2 10">Belongs to the RNA methyltransferase RsmE family.</text>
</comment>
<keyword evidence="7 10" id="KW-0949">S-adenosyl-L-methionine</keyword>
<dbReference type="PANTHER" id="PTHR30027:SF3">
    <property type="entry name" value="16S RRNA (URACIL(1498)-N(3))-METHYLTRANSFERASE"/>
    <property type="match status" value="1"/>
</dbReference>
<evidence type="ECO:0000256" key="8">
    <source>
        <dbReference type="ARBA" id="ARBA00025699"/>
    </source>
</evidence>
<evidence type="ECO:0000259" key="11">
    <source>
        <dbReference type="Pfam" id="PF04452"/>
    </source>
</evidence>
<sequence length="236" mass="27231">MQLFYNSDLISSSKEITFNKDESRHIVRVLRKKEGDILHITNGNGLLFFAEITIASDKKCVAKIINCEEKLRTRNYYLHVAIAPTKNNDRFEWFLEKATEIGIDEITPIICKNSERTVIKTERFERIIQSAMKQSLQFTLPKLNEATAFTDFISKDFNEETFIAHCEDNTEKKFLKNSATPNSRYIILIGPEGDFSIDEIRYAIHKNFTPISLGDNRLRTETAGLNVVQSISYLHQ</sequence>
<evidence type="ECO:0000256" key="9">
    <source>
        <dbReference type="ARBA" id="ARBA00047944"/>
    </source>
</evidence>
<dbReference type="RefSeq" id="WP_279651705.1">
    <property type="nucleotide sequence ID" value="NZ_CP122539.1"/>
</dbReference>
<dbReference type="SUPFAM" id="SSF88697">
    <property type="entry name" value="PUA domain-like"/>
    <property type="match status" value="1"/>
</dbReference>
<dbReference type="NCBIfam" id="NF008702">
    <property type="entry name" value="PRK11713.6-1"/>
    <property type="match status" value="1"/>
</dbReference>
<evidence type="ECO:0000256" key="2">
    <source>
        <dbReference type="ARBA" id="ARBA00005528"/>
    </source>
</evidence>
<comment type="catalytic activity">
    <reaction evidence="9 10">
        <text>uridine(1498) in 16S rRNA + S-adenosyl-L-methionine = N(3)-methyluridine(1498) in 16S rRNA + S-adenosyl-L-homocysteine + H(+)</text>
        <dbReference type="Rhea" id="RHEA:42920"/>
        <dbReference type="Rhea" id="RHEA-COMP:10283"/>
        <dbReference type="Rhea" id="RHEA-COMP:10284"/>
        <dbReference type="ChEBI" id="CHEBI:15378"/>
        <dbReference type="ChEBI" id="CHEBI:57856"/>
        <dbReference type="ChEBI" id="CHEBI:59789"/>
        <dbReference type="ChEBI" id="CHEBI:65315"/>
        <dbReference type="ChEBI" id="CHEBI:74502"/>
        <dbReference type="EC" id="2.1.1.193"/>
    </reaction>
</comment>
<feature type="domain" description="Ribosomal RNA small subunit methyltransferase E PUA-like" evidence="12">
    <location>
        <begin position="19"/>
        <end position="65"/>
    </location>
</feature>
<dbReference type="InterPro" id="IPR046887">
    <property type="entry name" value="RsmE_PUA-like"/>
</dbReference>
<evidence type="ECO:0000256" key="4">
    <source>
        <dbReference type="ARBA" id="ARBA00022552"/>
    </source>
</evidence>
<dbReference type="EC" id="2.1.1.193" evidence="10"/>
<protein>
    <recommendedName>
        <fullName evidence="10">Ribosomal RNA small subunit methyltransferase E</fullName>
        <ecNumber evidence="10">2.1.1.193</ecNumber>
    </recommendedName>
</protein>
<gene>
    <name evidence="13" type="ORF">P8625_01325</name>
</gene>
<evidence type="ECO:0000313" key="13">
    <source>
        <dbReference type="EMBL" id="WGH75832.1"/>
    </source>
</evidence>
<dbReference type="InterPro" id="IPR029026">
    <property type="entry name" value="tRNA_m1G_MTases_N"/>
</dbReference>
<dbReference type="InterPro" id="IPR015947">
    <property type="entry name" value="PUA-like_sf"/>
</dbReference>
<dbReference type="GO" id="GO:0008168">
    <property type="term" value="F:methyltransferase activity"/>
    <property type="evidence" value="ECO:0007669"/>
    <property type="project" value="UniProtKB-KW"/>
</dbReference>
<proteinExistence type="inferred from homology"/>
<evidence type="ECO:0000259" key="12">
    <source>
        <dbReference type="Pfam" id="PF20260"/>
    </source>
</evidence>
<keyword evidence="14" id="KW-1185">Reference proteome</keyword>
<feature type="domain" description="Ribosomal RNA small subunit methyltransferase E methyltransferase" evidence="11">
    <location>
        <begin position="77"/>
        <end position="231"/>
    </location>
</feature>
<dbReference type="NCBIfam" id="TIGR00046">
    <property type="entry name" value="RsmE family RNA methyltransferase"/>
    <property type="match status" value="1"/>
</dbReference>
<dbReference type="Pfam" id="PF20260">
    <property type="entry name" value="PUA_4"/>
    <property type="match status" value="1"/>
</dbReference>
<accession>A0ABY8L321</accession>
<dbReference type="GO" id="GO:0032259">
    <property type="term" value="P:methylation"/>
    <property type="evidence" value="ECO:0007669"/>
    <property type="project" value="UniProtKB-KW"/>
</dbReference>
<evidence type="ECO:0000313" key="14">
    <source>
        <dbReference type="Proteomes" id="UP001232001"/>
    </source>
</evidence>
<evidence type="ECO:0000256" key="7">
    <source>
        <dbReference type="ARBA" id="ARBA00022691"/>
    </source>
</evidence>
<dbReference type="EMBL" id="CP122539">
    <property type="protein sequence ID" value="WGH75832.1"/>
    <property type="molecule type" value="Genomic_DNA"/>
</dbReference>
<dbReference type="Gene3D" id="2.40.240.20">
    <property type="entry name" value="Hypothetical PUA domain-like, domain 1"/>
    <property type="match status" value="1"/>
</dbReference>
<dbReference type="Pfam" id="PF04452">
    <property type="entry name" value="Methyltrans_RNA"/>
    <property type="match status" value="1"/>
</dbReference>
<keyword evidence="5 10" id="KW-0489">Methyltransferase</keyword>
<comment type="function">
    <text evidence="8 10">Specifically methylates the N3 position of the uracil ring of uridine 1498 (m3U1498) in 16S rRNA. Acts on the fully assembled 30S ribosomal subunit.</text>
</comment>
<keyword evidence="6 10" id="KW-0808">Transferase</keyword>
<organism evidence="13 14">
    <name type="scientific">Tenacibaculum tangerinum</name>
    <dbReference type="NCBI Taxonomy" id="3038772"/>
    <lineage>
        <taxon>Bacteria</taxon>
        <taxon>Pseudomonadati</taxon>
        <taxon>Bacteroidota</taxon>
        <taxon>Flavobacteriia</taxon>
        <taxon>Flavobacteriales</taxon>
        <taxon>Flavobacteriaceae</taxon>
        <taxon>Tenacibaculum</taxon>
    </lineage>
</organism>
<dbReference type="InterPro" id="IPR046886">
    <property type="entry name" value="RsmE_MTase_dom"/>
</dbReference>
<dbReference type="SUPFAM" id="SSF75217">
    <property type="entry name" value="alpha/beta knot"/>
    <property type="match status" value="1"/>
</dbReference>
<dbReference type="Proteomes" id="UP001232001">
    <property type="component" value="Chromosome"/>
</dbReference>
<reference evidence="13 14" key="1">
    <citation type="submission" date="2023-04" db="EMBL/GenBank/DDBJ databases">
        <title>Tenacibaculum tangerinum sp. nov., isolated from sea tidal flat of South Korea.</title>
        <authorList>
            <person name="Lee S.H."/>
            <person name="Kim J.-J."/>
        </authorList>
    </citation>
    <scope>NUCLEOTIDE SEQUENCE [LARGE SCALE GENOMIC DNA]</scope>
    <source>
        <strain evidence="13 14">GRR-S3-23</strain>
    </source>
</reference>
<keyword evidence="4 10" id="KW-0698">rRNA processing</keyword>
<dbReference type="Gene3D" id="3.40.1280.10">
    <property type="match status" value="1"/>
</dbReference>
<dbReference type="PIRSF" id="PIRSF015601">
    <property type="entry name" value="MTase_slr0722"/>
    <property type="match status" value="1"/>
</dbReference>
<comment type="subcellular location">
    <subcellularLocation>
        <location evidence="1 10">Cytoplasm</location>
    </subcellularLocation>
</comment>
<dbReference type="PANTHER" id="PTHR30027">
    <property type="entry name" value="RIBOSOMAL RNA SMALL SUBUNIT METHYLTRANSFERASE E"/>
    <property type="match status" value="1"/>
</dbReference>